<dbReference type="RefSeq" id="WP_067552831.1">
    <property type="nucleotide sequence ID" value="NZ_LPXN01000040.1"/>
</dbReference>
<dbReference type="InterPro" id="IPR005122">
    <property type="entry name" value="Uracil-DNA_glycosylase-like"/>
</dbReference>
<sequence length="195" mass="22122">MVEQRLEALLAEISACRLCAAHLPLGPRPVLRAAPTARVMLVGQAPGTKVHKTGIPFNDPSGDTLRDWLGVGRDIFYDESRIAIMPMGLCYPGRDVRGGDSPPRPECAPLWHRQVRTLLPRIELTVLIGSYAQAYYLGDRRGNSVAETVARWRDYLPDFLPTPHPSPRNRNWLRQRPWFQDEVVPELRRRVQALL</sequence>
<name>A0A154WFG8_9PROT</name>
<keyword evidence="3" id="KW-1185">Reference proteome</keyword>
<feature type="domain" description="Uracil-DNA glycosylase-like" evidence="1">
    <location>
        <begin position="30"/>
        <end position="188"/>
    </location>
</feature>
<evidence type="ECO:0000313" key="3">
    <source>
        <dbReference type="Proteomes" id="UP000076400"/>
    </source>
</evidence>
<dbReference type="CDD" id="cd10033">
    <property type="entry name" value="UDG_like"/>
    <property type="match status" value="1"/>
</dbReference>
<organism evidence="2 3">
    <name type="scientific">Oceanibaculum pacificum</name>
    <dbReference type="NCBI Taxonomy" id="580166"/>
    <lineage>
        <taxon>Bacteria</taxon>
        <taxon>Pseudomonadati</taxon>
        <taxon>Pseudomonadota</taxon>
        <taxon>Alphaproteobacteria</taxon>
        <taxon>Rhodospirillales</taxon>
        <taxon>Oceanibaculaceae</taxon>
        <taxon>Oceanibaculum</taxon>
    </lineage>
</organism>
<dbReference type="EMBL" id="LPXN01000040">
    <property type="protein sequence ID" value="KZD12260.1"/>
    <property type="molecule type" value="Genomic_DNA"/>
</dbReference>
<dbReference type="InterPro" id="IPR036895">
    <property type="entry name" value="Uracil-DNA_glycosylase-like_sf"/>
</dbReference>
<reference evidence="2 3" key="1">
    <citation type="submission" date="2015-12" db="EMBL/GenBank/DDBJ databases">
        <title>Genome sequence of Oceanibaculum pacificum MCCC 1A02656.</title>
        <authorList>
            <person name="Lu L."/>
            <person name="Lai Q."/>
            <person name="Shao Z."/>
            <person name="Qian P."/>
        </authorList>
    </citation>
    <scope>NUCLEOTIDE SEQUENCE [LARGE SCALE GENOMIC DNA]</scope>
    <source>
        <strain evidence="2 3">MCCC 1A02656</strain>
    </source>
</reference>
<gene>
    <name evidence="2" type="ORF">AUP43_16950</name>
</gene>
<dbReference type="PANTHER" id="PTHR42160:SF1">
    <property type="entry name" value="URACIL-DNA GLYCOSYLASE SUPERFAMILY PROTEIN"/>
    <property type="match status" value="1"/>
</dbReference>
<dbReference type="Gene3D" id="3.40.470.10">
    <property type="entry name" value="Uracil-DNA glycosylase-like domain"/>
    <property type="match status" value="1"/>
</dbReference>
<dbReference type="STRING" id="580166.AUP43_16950"/>
<dbReference type="Proteomes" id="UP000076400">
    <property type="component" value="Unassembled WGS sequence"/>
</dbReference>
<proteinExistence type="predicted"/>
<comment type="caution">
    <text evidence="2">The sequence shown here is derived from an EMBL/GenBank/DDBJ whole genome shotgun (WGS) entry which is preliminary data.</text>
</comment>
<dbReference type="InterPro" id="IPR047124">
    <property type="entry name" value="HI_0220.2"/>
</dbReference>
<dbReference type="SUPFAM" id="SSF52141">
    <property type="entry name" value="Uracil-DNA glycosylase-like"/>
    <property type="match status" value="1"/>
</dbReference>
<dbReference type="SMART" id="SM00987">
    <property type="entry name" value="UreE_C"/>
    <property type="match status" value="1"/>
</dbReference>
<dbReference type="SMART" id="SM00986">
    <property type="entry name" value="UDG"/>
    <property type="match status" value="1"/>
</dbReference>
<dbReference type="OrthoDB" id="9789139at2"/>
<accession>A0A154WFG8</accession>
<dbReference type="AlphaFoldDB" id="A0A154WFG8"/>
<dbReference type="Pfam" id="PF03167">
    <property type="entry name" value="UDG"/>
    <property type="match status" value="1"/>
</dbReference>
<dbReference type="PANTHER" id="PTHR42160">
    <property type="entry name" value="URACIL-DNA GLYCOSYLASE SUPERFAMILY PROTEIN"/>
    <property type="match status" value="1"/>
</dbReference>
<evidence type="ECO:0000313" key="2">
    <source>
        <dbReference type="EMBL" id="KZD12260.1"/>
    </source>
</evidence>
<evidence type="ECO:0000259" key="1">
    <source>
        <dbReference type="SMART" id="SM00986"/>
    </source>
</evidence>
<protein>
    <submittedName>
        <fullName evidence="2">Uracil-DNA glycosylase</fullName>
    </submittedName>
</protein>